<feature type="region of interest" description="Disordered" evidence="3">
    <location>
        <begin position="1"/>
        <end position="29"/>
    </location>
</feature>
<reference evidence="6" key="2">
    <citation type="submission" date="2015-07" db="EMBL/GenBank/DDBJ databases">
        <authorList>
            <person name="Noorani M."/>
        </authorList>
    </citation>
    <scope>NUCLEOTIDE SEQUENCE</scope>
    <source>
        <strain evidence="6">Yugu1</strain>
    </source>
</reference>
<dbReference type="EMBL" id="CM003533">
    <property type="protein sequence ID" value="RCV31913.1"/>
    <property type="molecule type" value="Genomic_DNA"/>
</dbReference>
<evidence type="ECO:0008006" key="7">
    <source>
        <dbReference type="Google" id="ProtNLM"/>
    </source>
</evidence>
<dbReference type="Pfam" id="PF24570">
    <property type="entry name" value="BACK_BPM_SPOP"/>
    <property type="match status" value="1"/>
</dbReference>
<dbReference type="PROSITE" id="PS50144">
    <property type="entry name" value="MATH"/>
    <property type="match status" value="1"/>
</dbReference>
<dbReference type="Pfam" id="PF22486">
    <property type="entry name" value="MATH_2"/>
    <property type="match status" value="1"/>
</dbReference>
<dbReference type="InterPro" id="IPR045005">
    <property type="entry name" value="BPM1-6"/>
</dbReference>
<dbReference type="InterPro" id="IPR056423">
    <property type="entry name" value="BACK_BPM_SPOP"/>
</dbReference>
<dbReference type="PANTHER" id="PTHR26379:SF504">
    <property type="entry name" value="OS08G0523800 PROTEIN"/>
    <property type="match status" value="1"/>
</dbReference>
<evidence type="ECO:0000256" key="2">
    <source>
        <dbReference type="ARBA" id="ARBA00010846"/>
    </source>
</evidence>
<protein>
    <recommendedName>
        <fullName evidence="7">BTB domain-containing protein</fullName>
    </recommendedName>
</protein>
<evidence type="ECO:0000256" key="1">
    <source>
        <dbReference type="ARBA" id="ARBA00004906"/>
    </source>
</evidence>
<dbReference type="InterPro" id="IPR008974">
    <property type="entry name" value="TRAF-like"/>
</dbReference>
<comment type="similarity">
    <text evidence="2">Belongs to the Tdpoz family.</text>
</comment>
<dbReference type="Pfam" id="PF00651">
    <property type="entry name" value="BTB"/>
    <property type="match status" value="1"/>
</dbReference>
<dbReference type="PANTHER" id="PTHR26379">
    <property type="entry name" value="BTB/POZ AND MATH DOMAIN-CONTAINING PROTEIN 1"/>
    <property type="match status" value="1"/>
</dbReference>
<reference evidence="6" key="1">
    <citation type="journal article" date="2012" name="Nat. Biotechnol.">
        <title>Reference genome sequence of the model plant Setaria.</title>
        <authorList>
            <person name="Bennetzen J.L."/>
            <person name="Schmutz J."/>
            <person name="Wang H."/>
            <person name="Percifield R."/>
            <person name="Hawkins J."/>
            <person name="Pontaroli A.C."/>
            <person name="Estep M."/>
            <person name="Feng L."/>
            <person name="Vaughn J.N."/>
            <person name="Grimwood J."/>
            <person name="Jenkins J."/>
            <person name="Barry K."/>
            <person name="Lindquist E."/>
            <person name="Hellsten U."/>
            <person name="Deshpande S."/>
            <person name="Wang X."/>
            <person name="Wu X."/>
            <person name="Mitros T."/>
            <person name="Triplett J."/>
            <person name="Yang X."/>
            <person name="Ye C.Y."/>
            <person name="Mauro-Herrera M."/>
            <person name="Wang L."/>
            <person name="Li P."/>
            <person name="Sharma M."/>
            <person name="Sharma R."/>
            <person name="Ronald P.C."/>
            <person name="Panaud O."/>
            <person name="Kellogg E.A."/>
            <person name="Brutnell T.P."/>
            <person name="Doust A.N."/>
            <person name="Tuskan G.A."/>
            <person name="Rokhsar D."/>
            <person name="Devos K.M."/>
        </authorList>
    </citation>
    <scope>NUCLEOTIDE SEQUENCE [LARGE SCALE GENOMIC DNA]</scope>
    <source>
        <strain evidence="6">Yugu1</strain>
    </source>
</reference>
<dbReference type="SUPFAM" id="SSF49599">
    <property type="entry name" value="TRAF domain-like"/>
    <property type="match status" value="1"/>
</dbReference>
<dbReference type="Gene3D" id="2.60.210.10">
    <property type="entry name" value="Apoptosis, Tumor Necrosis Factor Receptor Associated Protein 2, Chain A"/>
    <property type="match status" value="1"/>
</dbReference>
<dbReference type="InterPro" id="IPR000210">
    <property type="entry name" value="BTB/POZ_dom"/>
</dbReference>
<sequence length="352" mass="38921">MRAEVRAGGGACTRPTSEAASGEDRGAPVGKRLDYEQTKHIDTGEAIHSDAFSAGGYMWRLDCYTYGDGECDDDDYLSVFVELLTEFTSVNAIFEVFLMDKDGQPCLQDTHWSCFHLFNRDKNAGTGWSQFISRSDLEEYCLTEGHITLICAIIVIRDIPSPVLGSIPFPDSDIGKHLGALLDSTDGVDVSFTIDSETFHAHRVVLAARSPVFKAELLGSMAEATLSSITLQDITPATFRLMLQFMYTDALPELGDSPTETLQHLLAAADRYALDRLKHLCAQKLWDNVSVDRVATILACAEMYSCLELKNKCLDFFAAEKNFKKAVLTEGFVKLVQQFPSIIVELREKAGT</sequence>
<dbReference type="InterPro" id="IPR002083">
    <property type="entry name" value="MATH/TRAF_dom"/>
</dbReference>
<feature type="domain" description="MATH" evidence="5">
    <location>
        <begin position="25"/>
        <end position="153"/>
    </location>
</feature>
<gene>
    <name evidence="6" type="ORF">SETIT_6G216200v2</name>
</gene>
<dbReference type="CDD" id="cd00121">
    <property type="entry name" value="MATH"/>
    <property type="match status" value="1"/>
</dbReference>
<dbReference type="OrthoDB" id="6359816at2759"/>
<evidence type="ECO:0000259" key="4">
    <source>
        <dbReference type="PROSITE" id="PS50097"/>
    </source>
</evidence>
<dbReference type="SMART" id="SM00225">
    <property type="entry name" value="BTB"/>
    <property type="match status" value="1"/>
</dbReference>
<feature type="domain" description="BTB" evidence="4">
    <location>
        <begin position="188"/>
        <end position="251"/>
    </location>
</feature>
<dbReference type="AlphaFoldDB" id="A0A368RP78"/>
<evidence type="ECO:0000259" key="5">
    <source>
        <dbReference type="PROSITE" id="PS50144"/>
    </source>
</evidence>
<evidence type="ECO:0000256" key="3">
    <source>
        <dbReference type="SAM" id="MobiDB-lite"/>
    </source>
</evidence>
<dbReference type="SUPFAM" id="SSF54695">
    <property type="entry name" value="POZ domain"/>
    <property type="match status" value="1"/>
</dbReference>
<dbReference type="GO" id="GO:0016567">
    <property type="term" value="P:protein ubiquitination"/>
    <property type="evidence" value="ECO:0007669"/>
    <property type="project" value="InterPro"/>
</dbReference>
<dbReference type="CDD" id="cd18280">
    <property type="entry name" value="BTB_POZ_BPM_plant"/>
    <property type="match status" value="1"/>
</dbReference>
<dbReference type="InterPro" id="IPR011333">
    <property type="entry name" value="SKP1/BTB/POZ_sf"/>
</dbReference>
<evidence type="ECO:0000313" key="6">
    <source>
        <dbReference type="EMBL" id="RCV31913.1"/>
    </source>
</evidence>
<comment type="pathway">
    <text evidence="1">Protein modification; protein ubiquitination.</text>
</comment>
<accession>A0A368RP78</accession>
<name>A0A368RP78_SETIT</name>
<dbReference type="Gene3D" id="3.30.710.10">
    <property type="entry name" value="Potassium Channel Kv1.1, Chain A"/>
    <property type="match status" value="1"/>
</dbReference>
<proteinExistence type="inferred from homology"/>
<dbReference type="PROSITE" id="PS50097">
    <property type="entry name" value="BTB"/>
    <property type="match status" value="1"/>
</dbReference>
<dbReference type="Gene3D" id="1.25.40.420">
    <property type="match status" value="1"/>
</dbReference>
<organism evidence="6">
    <name type="scientific">Setaria italica</name>
    <name type="common">Foxtail millet</name>
    <name type="synonym">Panicum italicum</name>
    <dbReference type="NCBI Taxonomy" id="4555"/>
    <lineage>
        <taxon>Eukaryota</taxon>
        <taxon>Viridiplantae</taxon>
        <taxon>Streptophyta</taxon>
        <taxon>Embryophyta</taxon>
        <taxon>Tracheophyta</taxon>
        <taxon>Spermatophyta</taxon>
        <taxon>Magnoliopsida</taxon>
        <taxon>Liliopsida</taxon>
        <taxon>Poales</taxon>
        <taxon>Poaceae</taxon>
        <taxon>PACMAD clade</taxon>
        <taxon>Panicoideae</taxon>
        <taxon>Panicodae</taxon>
        <taxon>Paniceae</taxon>
        <taxon>Cenchrinae</taxon>
        <taxon>Setaria</taxon>
    </lineage>
</organism>